<sequence length="241" mass="25276">MTMDDATAIREQVATEALLDVRRQAWLPTAEGLDPASEALAVLRGAQPHRVLEVGCGTGEFAARLVAALPDAEVLAVDLSERMVDLASRRGIDARVADLHHLPFPAGHVEAAAAMWMLHHLDDVPAGIAALRRVLAPGGVLVAVTHGAGHVASLRSEAGGAPVDLPFSSENGEALLRGSFEAVVRHDFATRAVFGDHAAALAYLRAGLEDAPAATGSTTWDLPYFEGAREETGQVTLFIAS</sequence>
<dbReference type="EMBL" id="BAABIM010000002">
    <property type="protein sequence ID" value="GAA4679898.1"/>
    <property type="molecule type" value="Genomic_DNA"/>
</dbReference>
<organism evidence="2 3">
    <name type="scientific">Nocardioides nanhaiensis</name>
    <dbReference type="NCBI Taxonomy" id="1476871"/>
    <lineage>
        <taxon>Bacteria</taxon>
        <taxon>Bacillati</taxon>
        <taxon>Actinomycetota</taxon>
        <taxon>Actinomycetes</taxon>
        <taxon>Propionibacteriales</taxon>
        <taxon>Nocardioidaceae</taxon>
        <taxon>Nocardioides</taxon>
    </lineage>
</organism>
<accession>A0ABP8W6B8</accession>
<name>A0ABP8W6B8_9ACTN</name>
<dbReference type="CDD" id="cd02440">
    <property type="entry name" value="AdoMet_MTases"/>
    <property type="match status" value="1"/>
</dbReference>
<dbReference type="Pfam" id="PF13649">
    <property type="entry name" value="Methyltransf_25"/>
    <property type="match status" value="1"/>
</dbReference>
<keyword evidence="3" id="KW-1185">Reference proteome</keyword>
<evidence type="ECO:0000313" key="3">
    <source>
        <dbReference type="Proteomes" id="UP001500621"/>
    </source>
</evidence>
<protein>
    <recommendedName>
        <fullName evidence="1">Methyltransferase domain-containing protein</fullName>
    </recommendedName>
</protein>
<reference evidence="3" key="1">
    <citation type="journal article" date="2019" name="Int. J. Syst. Evol. Microbiol.">
        <title>The Global Catalogue of Microorganisms (GCM) 10K type strain sequencing project: providing services to taxonomists for standard genome sequencing and annotation.</title>
        <authorList>
            <consortium name="The Broad Institute Genomics Platform"/>
            <consortium name="The Broad Institute Genome Sequencing Center for Infectious Disease"/>
            <person name="Wu L."/>
            <person name="Ma J."/>
        </authorList>
    </citation>
    <scope>NUCLEOTIDE SEQUENCE [LARGE SCALE GENOMIC DNA]</scope>
    <source>
        <strain evidence="3">JCM 18127</strain>
    </source>
</reference>
<feature type="domain" description="Methyltransferase" evidence="1">
    <location>
        <begin position="51"/>
        <end position="139"/>
    </location>
</feature>
<dbReference type="InterPro" id="IPR029063">
    <property type="entry name" value="SAM-dependent_MTases_sf"/>
</dbReference>
<evidence type="ECO:0000313" key="2">
    <source>
        <dbReference type="EMBL" id="GAA4679898.1"/>
    </source>
</evidence>
<dbReference type="InterPro" id="IPR041698">
    <property type="entry name" value="Methyltransf_25"/>
</dbReference>
<dbReference type="PANTHER" id="PTHR43591">
    <property type="entry name" value="METHYLTRANSFERASE"/>
    <property type="match status" value="1"/>
</dbReference>
<evidence type="ECO:0000259" key="1">
    <source>
        <dbReference type="Pfam" id="PF13649"/>
    </source>
</evidence>
<comment type="caution">
    <text evidence="2">The sequence shown here is derived from an EMBL/GenBank/DDBJ whole genome shotgun (WGS) entry which is preliminary data.</text>
</comment>
<gene>
    <name evidence="2" type="ORF">GCM10023226_16360</name>
</gene>
<dbReference type="Gene3D" id="3.40.50.150">
    <property type="entry name" value="Vaccinia Virus protein VP39"/>
    <property type="match status" value="1"/>
</dbReference>
<dbReference type="Proteomes" id="UP001500621">
    <property type="component" value="Unassembled WGS sequence"/>
</dbReference>
<proteinExistence type="predicted"/>
<dbReference type="SUPFAM" id="SSF53335">
    <property type="entry name" value="S-adenosyl-L-methionine-dependent methyltransferases"/>
    <property type="match status" value="1"/>
</dbReference>